<reference evidence="6 7" key="1">
    <citation type="journal article" date="2018" name="Sci. Rep.">
        <title>Raphidocelis subcapitata (=Pseudokirchneriella subcapitata) provides an insight into genome evolution and environmental adaptations in the Sphaeropleales.</title>
        <authorList>
            <person name="Suzuki S."/>
            <person name="Yamaguchi H."/>
            <person name="Nakajima N."/>
            <person name="Kawachi M."/>
        </authorList>
    </citation>
    <scope>NUCLEOTIDE SEQUENCE [LARGE SCALE GENOMIC DNA]</scope>
    <source>
        <strain evidence="6 7">NIES-35</strain>
    </source>
</reference>
<dbReference type="SUPFAM" id="SSF48256">
    <property type="entry name" value="Citrate synthase"/>
    <property type="match status" value="1"/>
</dbReference>
<dbReference type="NCBIfam" id="TIGR01798">
    <property type="entry name" value="cit_synth_I"/>
    <property type="match status" value="1"/>
</dbReference>
<comment type="similarity">
    <text evidence="2 5">Belongs to the citrate synthase family.</text>
</comment>
<proteinExistence type="inferred from homology"/>
<evidence type="ECO:0000256" key="3">
    <source>
        <dbReference type="ARBA" id="ARBA00022532"/>
    </source>
</evidence>
<evidence type="ECO:0000256" key="4">
    <source>
        <dbReference type="ARBA" id="ARBA00022679"/>
    </source>
</evidence>
<dbReference type="Gene3D" id="1.10.580.10">
    <property type="entry name" value="Citrate Synthase, domain 1"/>
    <property type="match status" value="1"/>
</dbReference>
<dbReference type="NCBIfam" id="NF004126">
    <property type="entry name" value="PRK05614.1"/>
    <property type="match status" value="1"/>
</dbReference>
<dbReference type="InterPro" id="IPR010953">
    <property type="entry name" value="Citrate_synthase_typ-I"/>
</dbReference>
<dbReference type="GO" id="GO:0046912">
    <property type="term" value="F:acyltransferase activity, acyl groups converted into alkyl on transfer"/>
    <property type="evidence" value="ECO:0007669"/>
    <property type="project" value="InterPro"/>
</dbReference>
<evidence type="ECO:0000313" key="6">
    <source>
        <dbReference type="EMBL" id="GBF88983.1"/>
    </source>
</evidence>
<comment type="pathway">
    <text evidence="1">Carbohydrate metabolism; tricarboxylic acid cycle; isocitrate from oxaloacetate: step 1/2.</text>
</comment>
<dbReference type="Gene3D" id="2.20.28.60">
    <property type="match status" value="1"/>
</dbReference>
<evidence type="ECO:0000256" key="2">
    <source>
        <dbReference type="ARBA" id="ARBA00010566"/>
    </source>
</evidence>
<dbReference type="InterPro" id="IPR002020">
    <property type="entry name" value="Citrate_synthase"/>
</dbReference>
<dbReference type="STRING" id="307507.A0A2V0NTV9"/>
<dbReference type="Gene3D" id="1.10.230.10">
    <property type="entry name" value="Cytochrome P450-Terp, domain 2"/>
    <property type="match status" value="1"/>
</dbReference>
<dbReference type="PANTHER" id="PTHR42871:SF1">
    <property type="entry name" value="CITRATE SYNTHASE"/>
    <property type="match status" value="1"/>
</dbReference>
<evidence type="ECO:0000256" key="5">
    <source>
        <dbReference type="RuleBase" id="RU000441"/>
    </source>
</evidence>
<dbReference type="OrthoDB" id="435022at2759"/>
<keyword evidence="3" id="KW-0816">Tricarboxylic acid cycle</keyword>
<evidence type="ECO:0000313" key="7">
    <source>
        <dbReference type="Proteomes" id="UP000247498"/>
    </source>
</evidence>
<dbReference type="CDD" id="cd06114">
    <property type="entry name" value="EcCS_like"/>
    <property type="match status" value="1"/>
</dbReference>
<keyword evidence="7" id="KW-1185">Reference proteome</keyword>
<name>A0A2V0NTV9_9CHLO</name>
<dbReference type="InterPro" id="IPR019810">
    <property type="entry name" value="Citrate_synthase_AS"/>
</dbReference>
<keyword evidence="4 5" id="KW-0808">Transferase</keyword>
<dbReference type="InParanoid" id="A0A2V0NTV9"/>
<dbReference type="PANTHER" id="PTHR42871">
    <property type="entry name" value="CITRATE SYNTHASE"/>
    <property type="match status" value="1"/>
</dbReference>
<evidence type="ECO:0000256" key="1">
    <source>
        <dbReference type="ARBA" id="ARBA00004751"/>
    </source>
</evidence>
<dbReference type="PROSITE" id="PS00480">
    <property type="entry name" value="CITRATE_SYNTHASE"/>
    <property type="match status" value="1"/>
</dbReference>
<dbReference type="PRINTS" id="PR00143">
    <property type="entry name" value="CITRTSNTHASE"/>
</dbReference>
<dbReference type="GO" id="GO:0005737">
    <property type="term" value="C:cytoplasm"/>
    <property type="evidence" value="ECO:0007669"/>
    <property type="project" value="InterPro"/>
</dbReference>
<comment type="caution">
    <text evidence="6">The sequence shown here is derived from an EMBL/GenBank/DDBJ whole genome shotgun (WGS) entry which is preliminary data.</text>
</comment>
<dbReference type="Pfam" id="PF00285">
    <property type="entry name" value="Citrate_synt"/>
    <property type="match status" value="1"/>
</dbReference>
<sequence>MTLAELLPACEPACQPAMEHTEAAEPAAKAPAGPVDAAPAAEEGVAKLILPGFSEPLCLPLLQDAAGALFIDVRSLQPKTGVCTFDPGFTSTAACESGITFTDGDAGRLLYRGYPVEQLAERGDYLDTAYLLLHGELPTKLQRRRFENEVRHHSLVHEQLIQFFKGFKHDAHPMAIMVGVAGALSAFYEYDSSAHSPEGQLEACVRLISKMPTLAALAFKTSRGLPIVYPRNDLGFAENLLYMMQAVPCEPYKVDPIRARALEKVLVLYADHEQNASTCTVRTAGSSQANPFACIASGIAALWGPAHGGANEAVLRMLMDIGGVDRIPEVIARAKDRDDPFRLYGFGHRVYKTFDPRSRVMKAVADELLEATGIDHDPLLTIAVALERAALADPYFASHRLYPNVEFYSGIVLRALGIPISMFTVIFSVARTAGWVSQWREMVNEGQHKITRPRQMYTGKLERSFVPISRRGEAAHIPDTASPTASDAEQQLLADLGEPEYLRTVSVKPARSGL</sequence>
<dbReference type="EMBL" id="BDRX01000007">
    <property type="protein sequence ID" value="GBF88983.1"/>
    <property type="molecule type" value="Genomic_DNA"/>
</dbReference>
<dbReference type="InterPro" id="IPR036969">
    <property type="entry name" value="Citrate_synthase_sf"/>
</dbReference>
<accession>A0A2V0NTV9</accession>
<dbReference type="GO" id="GO:0006099">
    <property type="term" value="P:tricarboxylic acid cycle"/>
    <property type="evidence" value="ECO:0007669"/>
    <property type="project" value="UniProtKB-UniPathway"/>
</dbReference>
<protein>
    <recommendedName>
        <fullName evidence="5">Citrate synthase</fullName>
    </recommendedName>
</protein>
<gene>
    <name evidence="6" type="ORF">Rsub_01482</name>
</gene>
<dbReference type="AlphaFoldDB" id="A0A2V0NTV9"/>
<dbReference type="Proteomes" id="UP000247498">
    <property type="component" value="Unassembled WGS sequence"/>
</dbReference>
<dbReference type="UniPathway" id="UPA00223">
    <property type="reaction ID" value="UER00717"/>
</dbReference>
<dbReference type="InterPro" id="IPR016143">
    <property type="entry name" value="Citrate_synth-like_sm_a-sub"/>
</dbReference>
<dbReference type="InterPro" id="IPR016142">
    <property type="entry name" value="Citrate_synth-like_lrg_a-sub"/>
</dbReference>
<dbReference type="FunFam" id="1.10.230.10:FF:000002">
    <property type="entry name" value="Citrate synthase"/>
    <property type="match status" value="1"/>
</dbReference>
<organism evidence="6 7">
    <name type="scientific">Raphidocelis subcapitata</name>
    <dbReference type="NCBI Taxonomy" id="307507"/>
    <lineage>
        <taxon>Eukaryota</taxon>
        <taxon>Viridiplantae</taxon>
        <taxon>Chlorophyta</taxon>
        <taxon>core chlorophytes</taxon>
        <taxon>Chlorophyceae</taxon>
        <taxon>CS clade</taxon>
        <taxon>Sphaeropleales</taxon>
        <taxon>Selenastraceae</taxon>
        <taxon>Raphidocelis</taxon>
    </lineage>
</organism>